<dbReference type="InterPro" id="IPR015943">
    <property type="entry name" value="WD40/YVTN_repeat-like_dom_sf"/>
</dbReference>
<gene>
    <name evidence="1" type="ORF">J40TS1_50260</name>
</gene>
<organism evidence="1 2">
    <name type="scientific">Paenibacillus montaniterrae</name>
    <dbReference type="NCBI Taxonomy" id="429341"/>
    <lineage>
        <taxon>Bacteria</taxon>
        <taxon>Bacillati</taxon>
        <taxon>Bacillota</taxon>
        <taxon>Bacilli</taxon>
        <taxon>Bacillales</taxon>
        <taxon>Paenibacillaceae</taxon>
        <taxon>Paenibacillus</taxon>
    </lineage>
</organism>
<dbReference type="Gene3D" id="2.130.10.10">
    <property type="entry name" value="YVTN repeat-like/Quinoprotein amine dehydrogenase"/>
    <property type="match status" value="2"/>
</dbReference>
<dbReference type="InterPro" id="IPR036278">
    <property type="entry name" value="Sialidase_sf"/>
</dbReference>
<dbReference type="AlphaFoldDB" id="A0A919YWJ2"/>
<keyword evidence="2" id="KW-1185">Reference proteome</keyword>
<proteinExistence type="predicted"/>
<evidence type="ECO:0000313" key="1">
    <source>
        <dbReference type="EMBL" id="GIP19384.1"/>
    </source>
</evidence>
<dbReference type="RefSeq" id="WP_213520055.1">
    <property type="nucleotide sequence ID" value="NZ_BOSE01000014.1"/>
</dbReference>
<comment type="caution">
    <text evidence="1">The sequence shown here is derived from an EMBL/GenBank/DDBJ whole genome shotgun (WGS) entry which is preliminary data.</text>
</comment>
<dbReference type="SUPFAM" id="SSF50939">
    <property type="entry name" value="Sialidases"/>
    <property type="match status" value="2"/>
</dbReference>
<sequence>MSSIWKYSTTADGLYSNDTTSVVGYHDGTVYASFDGAVSMRDRGTGKWSTIFSYNDELSGTSQNSDIYVNEQNGTLYASCNTINRANGGLYIRFRDNPKTVMITSEKDGIASNHVNAIAVNYSYSTQDPIGAVRLLHIEYLAFSKYHTEPGSLQGKWTYRLPAEWVGKGINVVWNMKIFNNVIYACFNNMLSYSKDDGDHWTNMTSFKINPTHEGDIPELDQPLSVEDIYVDELDHIYMVAGSVGGGRGTSYSYLMRSTDQLKTWDLLLMNVNSPYHSITGNGDNLYLLSNLAVRVWNKKTGSVKVFNESNFQNILCNKMFVDPNPNGNWYVPTELSGVAYASLADVAASPAVWTYVGTAAGLSTDTITSLAGVDASSTGSKTAVYAGGNQGLAVTTNGGSSWSRIMQTTAGLTLYDKVFNGLEYMNVAGYPTVAAGTSRHGVFRITDYYGSSPTVAAIHYTTSDGLASNDVQCVCLQSDGTIIAGHLGQGLSIQPKLTAPTWRVVTKNDGLAGNYFYSVKASRNGGQRVYAAGYDKGVVQKGALSISTDSGKTWTAINKFMSADSSEYPYTEIYDVLEDTRWNAGKQYIYVCGYGGEGYQRIYVMRSGDMGKTWELSPIPVIELPINWPINYIPKMSMTRDGTLYLALGDEIQWFLWDDNYVYSTSWEDGLLGNNSGALFIDRDGQIYAGTNGRGVAVSNVSYPLDFTG</sequence>
<dbReference type="EMBL" id="BOSE01000014">
    <property type="protein sequence ID" value="GIP19384.1"/>
    <property type="molecule type" value="Genomic_DNA"/>
</dbReference>
<evidence type="ECO:0000313" key="2">
    <source>
        <dbReference type="Proteomes" id="UP000683139"/>
    </source>
</evidence>
<accession>A0A919YWJ2</accession>
<name>A0A919YWJ2_9BACL</name>
<dbReference type="Proteomes" id="UP000683139">
    <property type="component" value="Unassembled WGS sequence"/>
</dbReference>
<reference evidence="1" key="1">
    <citation type="submission" date="2021-03" db="EMBL/GenBank/DDBJ databases">
        <title>Antimicrobial resistance genes in bacteria isolated from Japanese honey, and their potential for conferring macrolide and lincosamide resistance in the American foulbrood pathogen Paenibacillus larvae.</title>
        <authorList>
            <person name="Okamoto M."/>
            <person name="Kumagai M."/>
            <person name="Kanamori H."/>
            <person name="Takamatsu D."/>
        </authorList>
    </citation>
    <scope>NUCLEOTIDE SEQUENCE</scope>
    <source>
        <strain evidence="1">J40TS1</strain>
    </source>
</reference>
<protein>
    <submittedName>
        <fullName evidence="1">Uncharacterized protein</fullName>
    </submittedName>
</protein>